<dbReference type="CDD" id="cd07185">
    <property type="entry name" value="OmpA_C-like"/>
    <property type="match status" value="1"/>
</dbReference>
<dbReference type="Gene3D" id="2.120.10.30">
    <property type="entry name" value="TolB, C-terminal domain"/>
    <property type="match status" value="1"/>
</dbReference>
<sequence>MLTFGYAQQSKLKKAEENFNNHSYALAIKSYEELIAKGYESEVIYKNLGDANFNNANYAKAAEWYGKLFDLKSDDIGAEYYFRYAQSLKSIDDYKKSDAYMKKFQKIKVSDSRAQKFAENSDYLEQIRSKTKRFTLKKISVNSKNSEFAPSIYQGNLVFASARDTGLLVNNIHKWTNAAYLNLYQADSTNEEGTFKTPEVFSKQLNSKTHESSTAFSKEGSTVYFTRNNSKNGNFVEDEAGLSRLKIYRANLENGVWGNVTELPFNSNEYSTAHPSLSADEKTLYFASDMPPSFGASDIFKVTINEDGTFGTPENLGNTVNTEARETFPFMAASGDLYFSSDGHPGLGGLDVYTVSAKTGAVSNVGVPINSKQDDFSIILDEDKLNGYFASNRTGGMGDDDIYAFSFEKIETESEEFASKINGSIIDKVTGELIPFGKVSVYDYTNNNLFEINADIEGKFSSPIEFPSKKYRFVAEVDGYNDETVYLITPMGTVDEILEELNFIIAMEKGDKSSVIGADLVEILKLKTIFFNTNSSYLNANAYPELDKVVAYMKEFPNARVEVGSHSDSRDSDRYNLWLSDRRAKSTVSYIVSMGISEDRITATGYGETLLVNKCINDAPCSEAEHALNRRSEFIVFQN</sequence>
<dbReference type="AlphaFoldDB" id="E6XCV1"/>
<dbReference type="Gene3D" id="3.30.1330.60">
    <property type="entry name" value="OmpA-like domain"/>
    <property type="match status" value="1"/>
</dbReference>
<dbReference type="PANTHER" id="PTHR30329:SF21">
    <property type="entry name" value="LIPOPROTEIN YIAD-RELATED"/>
    <property type="match status" value="1"/>
</dbReference>
<evidence type="ECO:0000256" key="2">
    <source>
        <dbReference type="ARBA" id="ARBA00023136"/>
    </source>
</evidence>
<dbReference type="eggNOG" id="COG0457">
    <property type="taxonomic scope" value="Bacteria"/>
</dbReference>
<name>E6XCV1_CELAD</name>
<dbReference type="InterPro" id="IPR011042">
    <property type="entry name" value="6-blade_b-propeller_TolB-like"/>
</dbReference>
<dbReference type="SUPFAM" id="SSF103088">
    <property type="entry name" value="OmpA-like"/>
    <property type="match status" value="1"/>
</dbReference>
<dbReference type="InterPro" id="IPR011659">
    <property type="entry name" value="WD40"/>
</dbReference>
<dbReference type="EMBL" id="CP002453">
    <property type="protein sequence ID" value="ADV50092.1"/>
    <property type="molecule type" value="Genomic_DNA"/>
</dbReference>
<dbReference type="InterPro" id="IPR006664">
    <property type="entry name" value="OMP_bac"/>
</dbReference>
<dbReference type="eggNOG" id="COG2885">
    <property type="taxonomic scope" value="Bacteria"/>
</dbReference>
<dbReference type="InterPro" id="IPR006665">
    <property type="entry name" value="OmpA-like"/>
</dbReference>
<gene>
    <name evidence="6" type="ordered locus">Celal_2811</name>
</gene>
<dbReference type="Pfam" id="PF00691">
    <property type="entry name" value="OmpA"/>
    <property type="match status" value="1"/>
</dbReference>
<dbReference type="HOGENOM" id="CLU_014978_0_0_10"/>
<dbReference type="Gene3D" id="1.25.40.10">
    <property type="entry name" value="Tetratricopeptide repeat domain"/>
    <property type="match status" value="1"/>
</dbReference>
<dbReference type="InterPro" id="IPR011990">
    <property type="entry name" value="TPR-like_helical_dom_sf"/>
</dbReference>
<protein>
    <submittedName>
        <fullName evidence="6">OmpA/MotB domain protein</fullName>
    </submittedName>
</protein>
<evidence type="ECO:0000313" key="6">
    <source>
        <dbReference type="EMBL" id="ADV50092.1"/>
    </source>
</evidence>
<accession>E6XCV1</accession>
<dbReference type="KEGG" id="cao:Celal_2811"/>
<organism evidence="6 7">
    <name type="scientific">Cellulophaga algicola (strain DSM 14237 / IC166 / ACAM 630)</name>
    <dbReference type="NCBI Taxonomy" id="688270"/>
    <lineage>
        <taxon>Bacteria</taxon>
        <taxon>Pseudomonadati</taxon>
        <taxon>Bacteroidota</taxon>
        <taxon>Flavobacteriia</taxon>
        <taxon>Flavobacteriales</taxon>
        <taxon>Flavobacteriaceae</taxon>
        <taxon>Cellulophaga</taxon>
    </lineage>
</organism>
<dbReference type="PANTHER" id="PTHR30329">
    <property type="entry name" value="STATOR ELEMENT OF FLAGELLAR MOTOR COMPLEX"/>
    <property type="match status" value="1"/>
</dbReference>
<dbReference type="PRINTS" id="PR01021">
    <property type="entry name" value="OMPADOMAIN"/>
</dbReference>
<proteinExistence type="predicted"/>
<dbReference type="InterPro" id="IPR036737">
    <property type="entry name" value="OmpA-like_sf"/>
</dbReference>
<evidence type="ECO:0000256" key="3">
    <source>
        <dbReference type="ARBA" id="ARBA00023237"/>
    </source>
</evidence>
<dbReference type="Proteomes" id="UP000008634">
    <property type="component" value="Chromosome"/>
</dbReference>
<comment type="subcellular location">
    <subcellularLocation>
        <location evidence="1">Cell outer membrane</location>
    </subcellularLocation>
</comment>
<dbReference type="GO" id="GO:0009279">
    <property type="term" value="C:cell outer membrane"/>
    <property type="evidence" value="ECO:0007669"/>
    <property type="project" value="UniProtKB-SubCell"/>
</dbReference>
<reference evidence="6 7" key="1">
    <citation type="journal article" date="2010" name="Stand. Genomic Sci.">
        <title>Complete genome sequence of Cellulophaga algicola type strain (IC166).</title>
        <authorList>
            <person name="Abt B."/>
            <person name="Lu M."/>
            <person name="Misra M."/>
            <person name="Han C."/>
            <person name="Nolan M."/>
            <person name="Lucas S."/>
            <person name="Hammon N."/>
            <person name="Deshpande S."/>
            <person name="Cheng J.F."/>
            <person name="Tapia R."/>
            <person name="Goodwin L."/>
            <person name="Pitluck S."/>
            <person name="Liolios K."/>
            <person name="Pagani I."/>
            <person name="Ivanova N."/>
            <person name="Mavromatis K."/>
            <person name="Ovchinikova G."/>
            <person name="Pati A."/>
            <person name="Chen A."/>
            <person name="Palaniappan K."/>
            <person name="Land M."/>
            <person name="Hauser L."/>
            <person name="Chang Y.J."/>
            <person name="Jeffries C.D."/>
            <person name="Detter J.C."/>
            <person name="Brambilla E."/>
            <person name="Rohde M."/>
            <person name="Tindall B.J."/>
            <person name="Goker M."/>
            <person name="Woyke T."/>
            <person name="Bristow J."/>
            <person name="Eisen J.A."/>
            <person name="Markowitz V."/>
            <person name="Hugenholtz P."/>
            <person name="Kyrpides N.C."/>
            <person name="Klenk H.P."/>
            <person name="Lapidus A."/>
        </authorList>
    </citation>
    <scope>NUCLEOTIDE SEQUENCE [LARGE SCALE GENOMIC DNA]</scope>
    <source>
        <strain evidence="7">DSM 14237 / IC166 / ACAM 630</strain>
    </source>
</reference>
<dbReference type="Pfam" id="PF07676">
    <property type="entry name" value="PD40"/>
    <property type="match status" value="1"/>
</dbReference>
<dbReference type="InterPro" id="IPR050330">
    <property type="entry name" value="Bact_OuterMem_StrucFunc"/>
</dbReference>
<dbReference type="PROSITE" id="PS51123">
    <property type="entry name" value="OMPA_2"/>
    <property type="match status" value="1"/>
</dbReference>
<evidence type="ECO:0000256" key="4">
    <source>
        <dbReference type="PROSITE-ProRule" id="PRU00473"/>
    </source>
</evidence>
<keyword evidence="7" id="KW-1185">Reference proteome</keyword>
<evidence type="ECO:0000256" key="1">
    <source>
        <dbReference type="ARBA" id="ARBA00004442"/>
    </source>
</evidence>
<keyword evidence="3" id="KW-0998">Cell outer membrane</keyword>
<dbReference type="SUPFAM" id="SSF48452">
    <property type="entry name" value="TPR-like"/>
    <property type="match status" value="1"/>
</dbReference>
<dbReference type="SUPFAM" id="SSF82171">
    <property type="entry name" value="DPP6 N-terminal domain-like"/>
    <property type="match status" value="1"/>
</dbReference>
<evidence type="ECO:0000259" key="5">
    <source>
        <dbReference type="PROSITE" id="PS51123"/>
    </source>
</evidence>
<feature type="domain" description="OmpA-like" evidence="5">
    <location>
        <begin position="518"/>
        <end position="639"/>
    </location>
</feature>
<keyword evidence="2 4" id="KW-0472">Membrane</keyword>
<dbReference type="STRING" id="688270.Celal_2811"/>
<evidence type="ECO:0000313" key="7">
    <source>
        <dbReference type="Proteomes" id="UP000008634"/>
    </source>
</evidence>